<feature type="binding site" evidence="2">
    <location>
        <position position="69"/>
    </location>
    <ligand>
        <name>substrate</name>
    </ligand>
</feature>
<feature type="binding site" evidence="2">
    <location>
        <position position="33"/>
    </location>
    <ligand>
        <name>substrate</name>
    </ligand>
</feature>
<dbReference type="AlphaFoldDB" id="A0A432YBI4"/>
<dbReference type="EMBL" id="PIPV01000001">
    <property type="protein sequence ID" value="RUO58339.1"/>
    <property type="molecule type" value="Genomic_DNA"/>
</dbReference>
<name>A0A432YBI4_9GAMM</name>
<dbReference type="SUPFAM" id="SSF64005">
    <property type="entry name" value="Undecaprenyl diphosphate synthase"/>
    <property type="match status" value="1"/>
</dbReference>
<dbReference type="GO" id="GO:0008360">
    <property type="term" value="P:regulation of cell shape"/>
    <property type="evidence" value="ECO:0007669"/>
    <property type="project" value="UniProtKB-KW"/>
</dbReference>
<reference evidence="4" key="1">
    <citation type="journal article" date="2018" name="Front. Microbiol.">
        <title>Genome-Based Analysis Reveals the Taxonomy and Diversity of the Family Idiomarinaceae.</title>
        <authorList>
            <person name="Liu Y."/>
            <person name="Lai Q."/>
            <person name="Shao Z."/>
        </authorList>
    </citation>
    <scope>NUCLEOTIDE SEQUENCE [LARGE SCALE GENOMIC DNA]</scope>
    <source>
        <strain evidence="4">F23</strain>
    </source>
</reference>
<feature type="binding site" evidence="2">
    <location>
        <begin position="194"/>
        <end position="196"/>
    </location>
    <ligand>
        <name>substrate</name>
    </ligand>
</feature>
<protein>
    <recommendedName>
        <fullName evidence="2">Ditrans,polycis-undecaprenyl-diphosphate synthase ((2E,6E)-farnesyl-diphosphate specific)</fullName>
        <ecNumber evidence="2">2.5.1.31</ecNumber>
    </recommendedName>
    <alternativeName>
        <fullName evidence="2">Ditrans,polycis-undecaprenylcistransferase</fullName>
    </alternativeName>
    <alternativeName>
        <fullName evidence="2">Undecaprenyl diphosphate synthase</fullName>
        <shortName evidence="2">UDS</shortName>
    </alternativeName>
    <alternativeName>
        <fullName evidence="2">Undecaprenyl pyrophosphate synthase</fullName>
        <shortName evidence="2">UPP synthase</shortName>
    </alternativeName>
</protein>
<feature type="active site" description="Proton acceptor" evidence="2">
    <location>
        <position position="68"/>
    </location>
</feature>
<dbReference type="PANTHER" id="PTHR10291:SF0">
    <property type="entry name" value="DEHYDRODOLICHYL DIPHOSPHATE SYNTHASE 2"/>
    <property type="match status" value="1"/>
</dbReference>
<feature type="binding site" evidence="2">
    <location>
        <position position="188"/>
    </location>
    <ligand>
        <name>substrate</name>
    </ligand>
</feature>
<dbReference type="GO" id="GO:0071555">
    <property type="term" value="P:cell wall organization"/>
    <property type="evidence" value="ECO:0007669"/>
    <property type="project" value="UniProtKB-KW"/>
</dbReference>
<dbReference type="Gene3D" id="3.40.1180.10">
    <property type="entry name" value="Decaprenyl diphosphate synthase-like"/>
    <property type="match status" value="1"/>
</dbReference>
<comment type="function">
    <text evidence="2">Catalyzes the sequential condensation of isopentenyl diphosphate (IPP) with (2E,6E)-farnesyl diphosphate (E,E-FPP) to yield (2Z,6Z,10Z,14Z,18Z,22Z,26Z,30Z,34E,38E)-undecaprenyl diphosphate (di-trans,octa-cis-UPP). UPP is the precursor of glycosyl carrier lipid in the biosynthesis of bacterial cell wall polysaccharide components such as peptidoglycan and lipopolysaccharide.</text>
</comment>
<dbReference type="RefSeq" id="WP_110572551.1">
    <property type="nucleotide sequence ID" value="NZ_PIPV01000001.1"/>
</dbReference>
<dbReference type="InterPro" id="IPR001441">
    <property type="entry name" value="UPP_synth-like"/>
</dbReference>
<dbReference type="FunFam" id="3.40.1180.10:FF:000001">
    <property type="entry name" value="(2E,6E)-farnesyl-diphosphate-specific ditrans,polycis-undecaprenyl-diphosphate synthase"/>
    <property type="match status" value="1"/>
</dbReference>
<dbReference type="Pfam" id="PF01255">
    <property type="entry name" value="Prenyltransf"/>
    <property type="match status" value="1"/>
</dbReference>
<dbReference type="Proteomes" id="UP000287330">
    <property type="component" value="Unassembled WGS sequence"/>
</dbReference>
<feature type="active site" evidence="2">
    <location>
        <position position="20"/>
    </location>
</feature>
<feature type="binding site" evidence="2">
    <location>
        <begin position="21"/>
        <end position="24"/>
    </location>
    <ligand>
        <name>substrate</name>
    </ligand>
</feature>
<sequence>MKQSPTIQQVVPKHVAIIMDGNGRWAKQQGKRRTFGHKKGAEAVRNTVSFARRNGVESLTLFAFSSENWNRPATEVSLLMELFVNVLKKEADKLKQNDIKLQIIGDKSQFSNRLRKHIDKAEAMTEACQGMTLNVAANYGGQWDIVQASRKLADAVASGELTASQIDESTFERYLCLANQPKPDLLIRTGGEQRVSNFLLWQIAYAEFYFTPILWPDFDDQAFANAIAEFARRERRYGLTSEQIEQLVETMNARVED</sequence>
<dbReference type="GO" id="GO:0005829">
    <property type="term" value="C:cytosol"/>
    <property type="evidence" value="ECO:0007669"/>
    <property type="project" value="TreeGrafter"/>
</dbReference>
<keyword evidence="2" id="KW-0573">Peptidoglycan synthesis</keyword>
<dbReference type="PANTHER" id="PTHR10291">
    <property type="entry name" value="DEHYDRODOLICHYL DIPHOSPHATE SYNTHASE FAMILY MEMBER"/>
    <property type="match status" value="1"/>
</dbReference>
<keyword evidence="2" id="KW-0460">Magnesium</keyword>
<dbReference type="GO" id="GO:0016094">
    <property type="term" value="P:polyprenol biosynthetic process"/>
    <property type="evidence" value="ECO:0007669"/>
    <property type="project" value="TreeGrafter"/>
</dbReference>
<feature type="binding site" evidence="2">
    <location>
        <position position="71"/>
    </location>
    <ligand>
        <name>substrate</name>
    </ligand>
</feature>
<feature type="binding site" evidence="2">
    <location>
        <position position="25"/>
    </location>
    <ligand>
        <name>substrate</name>
    </ligand>
</feature>
<dbReference type="EC" id="2.5.1.31" evidence="2"/>
<dbReference type="InterPro" id="IPR036424">
    <property type="entry name" value="UPP_synth-like_sf"/>
</dbReference>
<dbReference type="GO" id="GO:0009252">
    <property type="term" value="P:peptidoglycan biosynthetic process"/>
    <property type="evidence" value="ECO:0007669"/>
    <property type="project" value="UniProtKB-UniRule"/>
</dbReference>
<dbReference type="OrthoDB" id="4191603at2"/>
<feature type="binding site" evidence="2">
    <location>
        <position position="20"/>
    </location>
    <ligand>
        <name>Mg(2+)</name>
        <dbReference type="ChEBI" id="CHEBI:18420"/>
    </ligand>
</feature>
<keyword evidence="4" id="KW-1185">Reference proteome</keyword>
<dbReference type="GO" id="GO:0000287">
    <property type="term" value="F:magnesium ion binding"/>
    <property type="evidence" value="ECO:0007669"/>
    <property type="project" value="UniProtKB-UniRule"/>
</dbReference>
<organism evidence="3 4">
    <name type="scientific">Idiomarina fontislapidosi</name>
    <dbReference type="NCBI Taxonomy" id="263723"/>
    <lineage>
        <taxon>Bacteria</taxon>
        <taxon>Pseudomonadati</taxon>
        <taxon>Pseudomonadota</taxon>
        <taxon>Gammaproteobacteria</taxon>
        <taxon>Alteromonadales</taxon>
        <taxon>Idiomarinaceae</taxon>
        <taxon>Idiomarina</taxon>
    </lineage>
</organism>
<evidence type="ECO:0000256" key="1">
    <source>
        <dbReference type="ARBA" id="ARBA00022679"/>
    </source>
</evidence>
<keyword evidence="2" id="KW-0133">Cell shape</keyword>
<evidence type="ECO:0000313" key="4">
    <source>
        <dbReference type="Proteomes" id="UP000287330"/>
    </source>
</evidence>
<comment type="subunit">
    <text evidence="2">Homodimer.</text>
</comment>
<keyword evidence="2" id="KW-0961">Cell wall biogenesis/degradation</keyword>
<comment type="catalytic activity">
    <reaction evidence="2">
        <text>8 isopentenyl diphosphate + (2E,6E)-farnesyl diphosphate = di-trans,octa-cis-undecaprenyl diphosphate + 8 diphosphate</text>
        <dbReference type="Rhea" id="RHEA:27551"/>
        <dbReference type="ChEBI" id="CHEBI:33019"/>
        <dbReference type="ChEBI" id="CHEBI:58405"/>
        <dbReference type="ChEBI" id="CHEBI:128769"/>
        <dbReference type="ChEBI" id="CHEBI:175763"/>
        <dbReference type="EC" id="2.5.1.31"/>
    </reaction>
</comment>
<evidence type="ECO:0000256" key="2">
    <source>
        <dbReference type="HAMAP-Rule" id="MF_01139"/>
    </source>
</evidence>
<keyword evidence="2" id="KW-0479">Metal-binding</keyword>
<feature type="binding site" evidence="2">
    <location>
        <position position="37"/>
    </location>
    <ligand>
        <name>substrate</name>
    </ligand>
</feature>
<feature type="binding site" evidence="2">
    <location>
        <position position="207"/>
    </location>
    <ligand>
        <name>Mg(2+)</name>
        <dbReference type="ChEBI" id="CHEBI:18420"/>
    </ligand>
</feature>
<comment type="similarity">
    <text evidence="2">Belongs to the UPP synthase family.</text>
</comment>
<feature type="binding site" evidence="2">
    <location>
        <begin position="65"/>
        <end position="67"/>
    </location>
    <ligand>
        <name>substrate</name>
    </ligand>
</feature>
<gene>
    <name evidence="2" type="primary">uppS</name>
    <name evidence="3" type="ORF">CWE25_01740</name>
</gene>
<comment type="caution">
    <text evidence="3">The sequence shown here is derived from an EMBL/GenBank/DDBJ whole genome shotgun (WGS) entry which is preliminary data.</text>
</comment>
<keyword evidence="1 2" id="KW-0808">Transferase</keyword>
<comment type="cofactor">
    <cofactor evidence="2">
        <name>Mg(2+)</name>
        <dbReference type="ChEBI" id="CHEBI:18420"/>
    </cofactor>
    <text evidence="2">Binds 2 magnesium ions per subunit.</text>
</comment>
<dbReference type="CDD" id="cd00475">
    <property type="entry name" value="Cis_IPPS"/>
    <property type="match status" value="1"/>
</dbReference>
<dbReference type="HAMAP" id="MF_01139">
    <property type="entry name" value="ISPT"/>
    <property type="match status" value="1"/>
</dbReference>
<dbReference type="NCBIfam" id="NF011405">
    <property type="entry name" value="PRK14830.1"/>
    <property type="match status" value="1"/>
</dbReference>
<dbReference type="NCBIfam" id="TIGR00055">
    <property type="entry name" value="uppS"/>
    <property type="match status" value="1"/>
</dbReference>
<proteinExistence type="inferred from homology"/>
<dbReference type="InterPro" id="IPR018520">
    <property type="entry name" value="UPP_synth-like_CS"/>
</dbReference>
<accession>A0A432YBI4</accession>
<dbReference type="GO" id="GO:0008834">
    <property type="term" value="F:ditrans,polycis-undecaprenyl-diphosphate synthase [(2E,6E)-farnesyl-diphosphate specific] activity"/>
    <property type="evidence" value="ECO:0007669"/>
    <property type="project" value="UniProtKB-UniRule"/>
</dbReference>
<dbReference type="PROSITE" id="PS01066">
    <property type="entry name" value="UPP_SYNTHASE"/>
    <property type="match status" value="1"/>
</dbReference>
<evidence type="ECO:0000313" key="3">
    <source>
        <dbReference type="EMBL" id="RUO58339.1"/>
    </source>
</evidence>